<comment type="caution">
    <text evidence="1">The sequence shown here is derived from an EMBL/GenBank/DDBJ whole genome shotgun (WGS) entry which is preliminary data.</text>
</comment>
<evidence type="ECO:0000313" key="2">
    <source>
        <dbReference type="Proteomes" id="UP001473302"/>
    </source>
</evidence>
<evidence type="ECO:0000313" key="1">
    <source>
        <dbReference type="EMBL" id="GAA5809217.1"/>
    </source>
</evidence>
<name>A0ABP9YQS5_9FUNG</name>
<protein>
    <submittedName>
        <fullName evidence="1">Uncharacterized protein</fullName>
    </submittedName>
</protein>
<reference evidence="1 2" key="1">
    <citation type="submission" date="2024-04" db="EMBL/GenBank/DDBJ databases">
        <title>genome sequences of Mucor flavus KT1a and Helicostylum pulchrum KT1b strains isolated from the surface of a dry-aged beef.</title>
        <authorList>
            <person name="Toyotome T."/>
            <person name="Hosono M."/>
            <person name="Torimaru M."/>
            <person name="Fukuda K."/>
            <person name="Mikami N."/>
        </authorList>
    </citation>
    <scope>NUCLEOTIDE SEQUENCE [LARGE SCALE GENOMIC DNA]</scope>
    <source>
        <strain evidence="1 2">KT1a</strain>
    </source>
</reference>
<gene>
    <name evidence="1" type="ORF">MFLAVUS_002622</name>
</gene>
<proteinExistence type="predicted"/>
<sequence>MNSTMVSLLQLNITLIKLDEDLQNAKKCEKKIEDFGDFEICYNVDPKQSILVLKQRIRDDPFTYRTYLHSGDMPDENLKRKRIEFQTEIQVIQFINEVYLSEEPQNTKIHGMKSVSIVDIYDTCSNARLSFLRAQEERNNNIRVRSCRVMEEQFHGKLKY</sequence>
<keyword evidence="2" id="KW-1185">Reference proteome</keyword>
<organism evidence="1 2">
    <name type="scientific">Mucor flavus</name>
    <dbReference type="NCBI Taxonomy" id="439312"/>
    <lineage>
        <taxon>Eukaryota</taxon>
        <taxon>Fungi</taxon>
        <taxon>Fungi incertae sedis</taxon>
        <taxon>Mucoromycota</taxon>
        <taxon>Mucoromycotina</taxon>
        <taxon>Mucoromycetes</taxon>
        <taxon>Mucorales</taxon>
        <taxon>Mucorineae</taxon>
        <taxon>Mucoraceae</taxon>
        <taxon>Mucor</taxon>
    </lineage>
</organism>
<dbReference type="Proteomes" id="UP001473302">
    <property type="component" value="Unassembled WGS sequence"/>
</dbReference>
<dbReference type="EMBL" id="BAABUK010000004">
    <property type="protein sequence ID" value="GAA5809217.1"/>
    <property type="molecule type" value="Genomic_DNA"/>
</dbReference>
<accession>A0ABP9YQS5</accession>